<evidence type="ECO:0000313" key="4">
    <source>
        <dbReference type="EMBL" id="MCV3728370.1"/>
    </source>
</evidence>
<comment type="similarity">
    <text evidence="2">Belongs to the relA/spoT family.</text>
</comment>
<dbReference type="EMBL" id="JAOXHL010000001">
    <property type="protein sequence ID" value="MCV3728370.1"/>
    <property type="molecule type" value="Genomic_DNA"/>
</dbReference>
<comment type="caution">
    <text evidence="4">The sequence shown here is derived from an EMBL/GenBank/DDBJ whole genome shotgun (WGS) entry which is preliminary data.</text>
</comment>
<dbReference type="InterPro" id="IPR003607">
    <property type="entry name" value="HD/PDEase_dom"/>
</dbReference>
<dbReference type="SUPFAM" id="SSF81301">
    <property type="entry name" value="Nucleotidyltransferase"/>
    <property type="match status" value="1"/>
</dbReference>
<dbReference type="Gene3D" id="1.10.3210.10">
    <property type="entry name" value="Hypothetical protein af1432"/>
    <property type="match status" value="1"/>
</dbReference>
<dbReference type="RefSeq" id="WP_263821694.1">
    <property type="nucleotide sequence ID" value="NZ_JAOXHL010000001.1"/>
</dbReference>
<dbReference type="PROSITE" id="PS51831">
    <property type="entry name" value="HD"/>
    <property type="match status" value="1"/>
</dbReference>
<organism evidence="4 5">
    <name type="scientific">Ureaplasma miroungigenitalium</name>
    <dbReference type="NCBI Taxonomy" id="1042321"/>
    <lineage>
        <taxon>Bacteria</taxon>
        <taxon>Bacillati</taxon>
        <taxon>Mycoplasmatota</taxon>
        <taxon>Mycoplasmoidales</taxon>
        <taxon>Mycoplasmoidaceae</taxon>
        <taxon>Ureaplasma</taxon>
    </lineage>
</organism>
<accession>A0ABT3BM97</accession>
<protein>
    <submittedName>
        <fullName evidence="4">RelA/SpoT family protein</fullName>
    </submittedName>
</protein>
<dbReference type="SMART" id="SM00954">
    <property type="entry name" value="RelA_SpoT"/>
    <property type="match status" value="1"/>
</dbReference>
<dbReference type="Pfam" id="PF04607">
    <property type="entry name" value="RelA_SpoT"/>
    <property type="match status" value="1"/>
</dbReference>
<dbReference type="InterPro" id="IPR043519">
    <property type="entry name" value="NT_sf"/>
</dbReference>
<feature type="domain" description="HD" evidence="3">
    <location>
        <begin position="51"/>
        <end position="155"/>
    </location>
</feature>
<dbReference type="Proteomes" id="UP001208245">
    <property type="component" value="Unassembled WGS sequence"/>
</dbReference>
<dbReference type="InterPro" id="IPR007685">
    <property type="entry name" value="RelA_SpoT"/>
</dbReference>
<keyword evidence="5" id="KW-1185">Reference proteome</keyword>
<evidence type="ECO:0000313" key="5">
    <source>
        <dbReference type="Proteomes" id="UP001208245"/>
    </source>
</evidence>
<dbReference type="Gene3D" id="3.30.460.10">
    <property type="entry name" value="Beta Polymerase, domain 2"/>
    <property type="match status" value="1"/>
</dbReference>
<comment type="pathway">
    <text evidence="1">Purine metabolism.</text>
</comment>
<evidence type="ECO:0000256" key="1">
    <source>
        <dbReference type="ARBA" id="ARBA00025704"/>
    </source>
</evidence>
<dbReference type="NCBIfam" id="TIGR00691">
    <property type="entry name" value="spoT_relA"/>
    <property type="match status" value="1"/>
</dbReference>
<name>A0ABT3BM97_9BACT</name>
<dbReference type="Pfam" id="PF13328">
    <property type="entry name" value="HD_4"/>
    <property type="match status" value="1"/>
</dbReference>
<dbReference type="PANTHER" id="PTHR21262">
    <property type="entry name" value="GUANOSINE-3',5'-BIS DIPHOSPHATE 3'-PYROPHOSPHOHYDROLASE"/>
    <property type="match status" value="1"/>
</dbReference>
<dbReference type="InterPro" id="IPR006674">
    <property type="entry name" value="HD_domain"/>
</dbReference>
<reference evidence="4 5" key="1">
    <citation type="journal article" date="2020" name="Int. J. Syst. Evol. Microbiol.">
        <title>Ureaplasma miroungigenitalium sp. nov. isolated from northern elephant seals (Mirounga angustirostris) and Ureaplasma zalophigenitalium sp. nov. isolated from California sea lions (Zalophus californianus).</title>
        <authorList>
            <person name="Volokhov D.V."/>
            <person name="Gulland F.M."/>
            <person name="Gao Y."/>
            <person name="Chizhikov V.E."/>
        </authorList>
    </citation>
    <scope>NUCLEOTIDE SEQUENCE [LARGE SCALE GENOMIC DNA]</scope>
    <source>
        <strain evidence="4 5">ES3182-GEN</strain>
    </source>
</reference>
<comment type="function">
    <text evidence="2">In eubacteria ppGpp (guanosine 3'-diphosphate 5'-diphosphate) is a mediator of the stringent response that coordinates a variety of cellular activities in response to changes in nutritional abundance.</text>
</comment>
<dbReference type="SUPFAM" id="SSF109604">
    <property type="entry name" value="HD-domain/PDEase-like"/>
    <property type="match status" value="1"/>
</dbReference>
<dbReference type="CDD" id="cd00077">
    <property type="entry name" value="HDc"/>
    <property type="match status" value="1"/>
</dbReference>
<dbReference type="SMART" id="SM00471">
    <property type="entry name" value="HDc"/>
    <property type="match status" value="1"/>
</dbReference>
<gene>
    <name evidence="4" type="ORF">OF376_01045</name>
</gene>
<evidence type="ECO:0000259" key="3">
    <source>
        <dbReference type="PROSITE" id="PS51831"/>
    </source>
</evidence>
<dbReference type="InterPro" id="IPR004811">
    <property type="entry name" value="RelA/Spo_fam"/>
</dbReference>
<sequence length="717" mass="84237">MTDVVQQQMHELIQLMQEKEYSEHTIKEVQNAFEFANKMHGDQQRKSGEPFIIHPITTVKTLASWLMDEKTLVAGMLHDVIEDTTCSEEELKKEFGEEVCKLVMFVTKVSIYARNQRNTINKDKTLEVYSIKVFMSMTEDIRAMIIKLADRYHNMLTIEYLREEKRRRVAKETLEIYANIAGRLGMYKVKTDLLDMSFAVLDPDNYYKVKNTLDEIISLNKVKWDEATSRLAKILEANNATATLESRIKGIYSTYKKMTQGYEIKNIHDIYALRLIVDDIHQCYHSLGLIHMNFTYIINTFKDYISNPKWNLYQSIHTTISFENTLFEIQIRTEKMNTFANYGLAAHWKYKENNPEMISNTIDKTLLMRDFIHNEIKDVKQVKNITTATIYDVLIMNSNEWITITNTHTLLDLAYRYDQKNFFKVMAIYLNGERAHFDAHVESGDTIKIVYSQTSEVVNQSWLRAANNEVVKKYIKTKLADLEDHKLANKEQFMRDASFYLDDKIITLQQASERIQNEFNIHDFMTFIDLTNIAEISDNVKYNVFSDNKQTSKKAINIIKSKIWKWLIANSYFDGLENLYFNELIVTPCCSKVPGFDCVAKLIRNKVEIHRSDCKKVKNTRAKTLVVDWSQEKLKQRPRYFLCQIELKGNWSESIGNIIAQVLIRHRANLSTIIINKHKINKTHNTKLIIYVKNSNHLQVIIDEFRIKNIMYEWKLI</sequence>
<dbReference type="PANTHER" id="PTHR21262:SF31">
    <property type="entry name" value="GTP PYROPHOSPHOKINASE"/>
    <property type="match status" value="1"/>
</dbReference>
<dbReference type="CDD" id="cd05399">
    <property type="entry name" value="NT_Rel-Spo_like"/>
    <property type="match status" value="1"/>
</dbReference>
<evidence type="ECO:0000256" key="2">
    <source>
        <dbReference type="RuleBase" id="RU003847"/>
    </source>
</evidence>
<proteinExistence type="inferred from homology"/>